<name>A0A4Z2I2G3_9TELE</name>
<organism evidence="2 3">
    <name type="scientific">Liparis tanakae</name>
    <name type="common">Tanaka's snailfish</name>
    <dbReference type="NCBI Taxonomy" id="230148"/>
    <lineage>
        <taxon>Eukaryota</taxon>
        <taxon>Metazoa</taxon>
        <taxon>Chordata</taxon>
        <taxon>Craniata</taxon>
        <taxon>Vertebrata</taxon>
        <taxon>Euteleostomi</taxon>
        <taxon>Actinopterygii</taxon>
        <taxon>Neopterygii</taxon>
        <taxon>Teleostei</taxon>
        <taxon>Neoteleostei</taxon>
        <taxon>Acanthomorphata</taxon>
        <taxon>Eupercaria</taxon>
        <taxon>Perciformes</taxon>
        <taxon>Cottioidei</taxon>
        <taxon>Cottales</taxon>
        <taxon>Liparidae</taxon>
        <taxon>Liparis</taxon>
    </lineage>
</organism>
<feature type="region of interest" description="Disordered" evidence="1">
    <location>
        <begin position="137"/>
        <end position="162"/>
    </location>
</feature>
<protein>
    <submittedName>
        <fullName evidence="2">Uncharacterized protein</fullName>
    </submittedName>
</protein>
<dbReference type="Proteomes" id="UP000314294">
    <property type="component" value="Unassembled WGS sequence"/>
</dbReference>
<dbReference type="AlphaFoldDB" id="A0A4Z2I2G3"/>
<gene>
    <name evidence="2" type="ORF">EYF80_017605</name>
</gene>
<evidence type="ECO:0000313" key="3">
    <source>
        <dbReference type="Proteomes" id="UP000314294"/>
    </source>
</evidence>
<comment type="caution">
    <text evidence="2">The sequence shown here is derived from an EMBL/GenBank/DDBJ whole genome shotgun (WGS) entry which is preliminary data.</text>
</comment>
<proteinExistence type="predicted"/>
<sequence length="162" mass="18121">MISRLITTKYHCLCFQDRDHRRQLVSPRHFLLREDVPTEITRLCSNRKEDKLSMWHRGTRGQLVRGSCVSEPPMKCYTSHAPGHLGWAEGLAKRGKGTLGLRVDKTLREIILPGECGGDKLASGSVRESLLCQAEEKGLAGSRGRPRHGKLGGPMLRPPPYL</sequence>
<evidence type="ECO:0000256" key="1">
    <source>
        <dbReference type="SAM" id="MobiDB-lite"/>
    </source>
</evidence>
<reference evidence="2 3" key="1">
    <citation type="submission" date="2019-03" db="EMBL/GenBank/DDBJ databases">
        <title>First draft genome of Liparis tanakae, snailfish: a comprehensive survey of snailfish specific genes.</title>
        <authorList>
            <person name="Kim W."/>
            <person name="Song I."/>
            <person name="Jeong J.-H."/>
            <person name="Kim D."/>
            <person name="Kim S."/>
            <person name="Ryu S."/>
            <person name="Song J.Y."/>
            <person name="Lee S.K."/>
        </authorList>
    </citation>
    <scope>NUCLEOTIDE SEQUENCE [LARGE SCALE GENOMIC DNA]</scope>
    <source>
        <tissue evidence="2">Muscle</tissue>
    </source>
</reference>
<keyword evidence="3" id="KW-1185">Reference proteome</keyword>
<evidence type="ECO:0000313" key="2">
    <source>
        <dbReference type="EMBL" id="TNN72177.1"/>
    </source>
</evidence>
<accession>A0A4Z2I2G3</accession>
<dbReference type="EMBL" id="SRLO01000141">
    <property type="protein sequence ID" value="TNN72177.1"/>
    <property type="molecule type" value="Genomic_DNA"/>
</dbReference>